<dbReference type="Proteomes" id="UP000310334">
    <property type="component" value="Unassembled WGS sequence"/>
</dbReference>
<organism evidence="1 2">
    <name type="scientific">Metabacillus sediminilitoris</name>
    <dbReference type="NCBI Taxonomy" id="2567941"/>
    <lineage>
        <taxon>Bacteria</taxon>
        <taxon>Bacillati</taxon>
        <taxon>Bacillota</taxon>
        <taxon>Bacilli</taxon>
        <taxon>Bacillales</taxon>
        <taxon>Bacillaceae</taxon>
        <taxon>Metabacillus</taxon>
    </lineage>
</organism>
<dbReference type="EMBL" id="SSNT01000002">
    <property type="protein sequence ID" value="THF82414.1"/>
    <property type="molecule type" value="Genomic_DNA"/>
</dbReference>
<dbReference type="RefSeq" id="WP_136351711.1">
    <property type="nucleotide sequence ID" value="NZ_CP046266.1"/>
</dbReference>
<accession>A0A4S4C5A5</accession>
<comment type="caution">
    <text evidence="1">The sequence shown here is derived from an EMBL/GenBank/DDBJ whole genome shotgun (WGS) entry which is preliminary data.</text>
</comment>
<keyword evidence="2" id="KW-1185">Reference proteome</keyword>
<protein>
    <submittedName>
        <fullName evidence="1">Uncharacterized protein</fullName>
    </submittedName>
</protein>
<dbReference type="AlphaFoldDB" id="A0A4S4C5A5"/>
<sequence length="78" mass="9088">MMKPIRLSIQFLILMLLVLAMVGTFVGSIVSSIVVSKNNLENNYLVENQYYLEKLAHAIDDLFENMFHHLTIERFKDN</sequence>
<reference evidence="1 2" key="1">
    <citation type="submission" date="2019-04" db="EMBL/GenBank/DDBJ databases">
        <title>Bacillus sediminilitoris sp. nov., isolated from a tidal flat sediment on the East China Sea.</title>
        <authorList>
            <person name="Wei Y."/>
            <person name="Mao H."/>
            <person name="Fang J."/>
        </authorList>
    </citation>
    <scope>NUCLEOTIDE SEQUENCE [LARGE SCALE GENOMIC DNA]</scope>
    <source>
        <strain evidence="1 2">DSL-17</strain>
    </source>
</reference>
<evidence type="ECO:0000313" key="1">
    <source>
        <dbReference type="EMBL" id="THF82414.1"/>
    </source>
</evidence>
<evidence type="ECO:0000313" key="2">
    <source>
        <dbReference type="Proteomes" id="UP000310334"/>
    </source>
</evidence>
<gene>
    <name evidence="1" type="ORF">E6W99_03005</name>
</gene>
<proteinExistence type="predicted"/>
<name>A0A4S4C5A5_9BACI</name>